<keyword evidence="6 8" id="KW-0687">Ribonucleoprotein</keyword>
<keyword evidence="10" id="KW-0934">Plastid</keyword>
<dbReference type="GO" id="GO:0003735">
    <property type="term" value="F:structural constituent of ribosome"/>
    <property type="evidence" value="ECO:0007669"/>
    <property type="project" value="InterPro"/>
</dbReference>
<comment type="similarity">
    <text evidence="2 8">Belongs to the universal ribosomal protein uL4 family.</text>
</comment>
<evidence type="ECO:0000256" key="1">
    <source>
        <dbReference type="ARBA" id="ARBA00004083"/>
    </source>
</evidence>
<protein>
    <recommendedName>
        <fullName evidence="7 8">Large ribosomal subunit protein uL4c</fullName>
    </recommendedName>
</protein>
<evidence type="ECO:0000256" key="7">
    <source>
        <dbReference type="ARBA" id="ARBA00035208"/>
    </source>
</evidence>
<dbReference type="GO" id="GO:0006412">
    <property type="term" value="P:translation"/>
    <property type="evidence" value="ECO:0007669"/>
    <property type="project" value="UniProtKB-UniRule"/>
</dbReference>
<dbReference type="AlphaFoldDB" id="A0A1Z1M8F2"/>
<evidence type="ECO:0000256" key="3">
    <source>
        <dbReference type="ARBA" id="ARBA00022730"/>
    </source>
</evidence>
<name>A0A1Z1M8F2_9FLOR</name>
<dbReference type="InterPro" id="IPR023574">
    <property type="entry name" value="Ribosomal_uL4_dom_sf"/>
</dbReference>
<evidence type="ECO:0000256" key="4">
    <source>
        <dbReference type="ARBA" id="ARBA00022884"/>
    </source>
</evidence>
<dbReference type="GO" id="GO:0009507">
    <property type="term" value="C:chloroplast"/>
    <property type="evidence" value="ECO:0007669"/>
    <property type="project" value="UniProtKB-SubCell"/>
</dbReference>
<geneLocation type="chloroplast" evidence="10"/>
<dbReference type="GO" id="GO:0005840">
    <property type="term" value="C:ribosome"/>
    <property type="evidence" value="ECO:0007669"/>
    <property type="project" value="UniProtKB-KW"/>
</dbReference>
<feature type="region of interest" description="Disordered" evidence="9">
    <location>
        <begin position="58"/>
        <end position="81"/>
    </location>
</feature>
<evidence type="ECO:0000256" key="2">
    <source>
        <dbReference type="ARBA" id="ARBA00010528"/>
    </source>
</evidence>
<evidence type="ECO:0000313" key="10">
    <source>
        <dbReference type="EMBL" id="ARW62121.1"/>
    </source>
</evidence>
<keyword evidence="10" id="KW-0150">Chloroplast</keyword>
<accession>A0A1Z1M8F2</accession>
<dbReference type="GeneID" id="33355270"/>
<keyword evidence="3 8" id="KW-0699">rRNA-binding</keyword>
<dbReference type="InterPro" id="IPR002136">
    <property type="entry name" value="Ribosomal_uL4"/>
</dbReference>
<evidence type="ECO:0000256" key="6">
    <source>
        <dbReference type="ARBA" id="ARBA00023274"/>
    </source>
</evidence>
<evidence type="ECO:0000256" key="8">
    <source>
        <dbReference type="HAMAP-Rule" id="MF_01328"/>
    </source>
</evidence>
<dbReference type="GO" id="GO:0019843">
    <property type="term" value="F:rRNA binding"/>
    <property type="evidence" value="ECO:0007669"/>
    <property type="project" value="UniProtKB-UniRule"/>
</dbReference>
<dbReference type="Gene3D" id="3.40.1370.10">
    <property type="match status" value="1"/>
</dbReference>
<comment type="function">
    <text evidence="1 8">Probably binds the 23S rRNA.</text>
</comment>
<evidence type="ECO:0000256" key="5">
    <source>
        <dbReference type="ARBA" id="ARBA00022980"/>
    </source>
</evidence>
<evidence type="ECO:0000256" key="9">
    <source>
        <dbReference type="SAM" id="MobiDB-lite"/>
    </source>
</evidence>
<gene>
    <name evidence="8 10" type="primary">rpl4</name>
</gene>
<reference evidence="10" key="1">
    <citation type="journal article" date="2017" name="J. Phycol.">
        <title>Analysis of chloroplast genomes and a supermatrix inform reclassification of the Rhodomelaceae (Rhodophyta).</title>
        <authorList>
            <person name="Diaz-Tapia P."/>
            <person name="Maggs C.A."/>
            <person name="West J.A."/>
            <person name="Verbruggen H."/>
        </authorList>
    </citation>
    <scope>NUCLEOTIDE SEQUENCE</scope>
    <source>
        <strain evidence="10">JW3897</strain>
    </source>
</reference>
<comment type="subcellular location">
    <subcellularLocation>
        <location evidence="8">Plastid</location>
        <location evidence="8">Chloroplast</location>
    </subcellularLocation>
</comment>
<dbReference type="Pfam" id="PF00573">
    <property type="entry name" value="Ribosomal_L4"/>
    <property type="match status" value="1"/>
</dbReference>
<dbReference type="PANTHER" id="PTHR10746:SF17">
    <property type="entry name" value="LARGE RIBOSOMAL SUBUNIT PROTEIN UL4C"/>
    <property type="match status" value="1"/>
</dbReference>
<dbReference type="HAMAP" id="MF_01328_B">
    <property type="entry name" value="Ribosomal_uL4_B"/>
    <property type="match status" value="1"/>
</dbReference>
<dbReference type="RefSeq" id="YP_009393559.1">
    <property type="nucleotide sequence ID" value="NC_035268.1"/>
</dbReference>
<keyword evidence="5 8" id="KW-0689">Ribosomal protein</keyword>
<dbReference type="NCBIfam" id="TIGR03953">
    <property type="entry name" value="rplD_bact"/>
    <property type="match status" value="1"/>
</dbReference>
<dbReference type="GO" id="GO:1990904">
    <property type="term" value="C:ribonucleoprotein complex"/>
    <property type="evidence" value="ECO:0007669"/>
    <property type="project" value="UniProtKB-KW"/>
</dbReference>
<feature type="compositionally biased region" description="Basic residues" evidence="9">
    <location>
        <begin position="68"/>
        <end position="79"/>
    </location>
</feature>
<organism evidence="10">
    <name type="scientific">Bostrychia simpliciuscula</name>
    <dbReference type="NCBI Taxonomy" id="324754"/>
    <lineage>
        <taxon>Eukaryota</taxon>
        <taxon>Rhodophyta</taxon>
        <taxon>Florideophyceae</taxon>
        <taxon>Rhodymeniophycidae</taxon>
        <taxon>Ceramiales</taxon>
        <taxon>Rhodomelaceae</taxon>
        <taxon>Bostrychia</taxon>
    </lineage>
</organism>
<proteinExistence type="inferred from homology"/>
<dbReference type="EMBL" id="MF101421">
    <property type="protein sequence ID" value="ARW62121.1"/>
    <property type="molecule type" value="Genomic_DNA"/>
</dbReference>
<keyword evidence="4 8" id="KW-0694">RNA-binding</keyword>
<dbReference type="PANTHER" id="PTHR10746">
    <property type="entry name" value="50S RIBOSOMAL PROTEIN L4"/>
    <property type="match status" value="1"/>
</dbReference>
<dbReference type="InterPro" id="IPR013005">
    <property type="entry name" value="Ribosomal_uL4-like"/>
</dbReference>
<dbReference type="SUPFAM" id="SSF52166">
    <property type="entry name" value="Ribosomal protein L4"/>
    <property type="match status" value="1"/>
</dbReference>
<sequence>MTTTKQIKYSINSIKNNTIFSSVKQVKLKIQDDQSKQVYMIHRGLKQQLTNYRVRKAHTKTRSEVRGGGKKPWKQKGTGKARAGSIRSPLWKGGGVVFGPRKRVYKSKINKKEKKLNIQTVLYNKFKHTIAVDKLLTNLNKPNTKNAIIELVKLGIKINNEQKVLVIIEKKTKILYLSLRNIPNIEIIEIKNLNLLSLLKTKKILITSNALDIINTINN</sequence>
<comment type="subunit">
    <text evidence="8">Part of the 50S ribosomal subunit.</text>
</comment>